<protein>
    <submittedName>
        <fullName evidence="1">Uncharacterized protein</fullName>
    </submittedName>
</protein>
<dbReference type="Proteomes" id="UP000186720">
    <property type="component" value="Unassembled WGS sequence"/>
</dbReference>
<reference evidence="1 2" key="1">
    <citation type="submission" date="2016-11" db="EMBL/GenBank/DDBJ databases">
        <title>Whole Genome Sequencing of Mucilaginibacter polytrichastri RG4-7(T) isolated from the moss sample.</title>
        <authorList>
            <person name="Li Y."/>
        </authorList>
    </citation>
    <scope>NUCLEOTIDE SEQUENCE [LARGE SCALE GENOMIC DNA]</scope>
    <source>
        <strain evidence="1 2">RG4-7</strain>
    </source>
</reference>
<dbReference type="AlphaFoldDB" id="A0A1Q6A3L8"/>
<evidence type="ECO:0000313" key="2">
    <source>
        <dbReference type="Proteomes" id="UP000186720"/>
    </source>
</evidence>
<comment type="caution">
    <text evidence="1">The sequence shown here is derived from an EMBL/GenBank/DDBJ whole genome shotgun (WGS) entry which is preliminary data.</text>
</comment>
<name>A0A1Q6A3L8_9SPHI</name>
<sequence length="63" mass="7190">MGRSVSGNTFTPLQKVNRLFTMVASHTLFWVVTSLMKLSERLSLLGNVRKLSKLALLFKMLFM</sequence>
<keyword evidence="2" id="KW-1185">Reference proteome</keyword>
<accession>A0A1Q6A3L8</accession>
<dbReference type="EMBL" id="MPPL01000001">
    <property type="protein sequence ID" value="OKS88604.1"/>
    <property type="molecule type" value="Genomic_DNA"/>
</dbReference>
<organism evidence="1 2">
    <name type="scientific">Mucilaginibacter polytrichastri</name>
    <dbReference type="NCBI Taxonomy" id="1302689"/>
    <lineage>
        <taxon>Bacteria</taxon>
        <taxon>Pseudomonadati</taxon>
        <taxon>Bacteroidota</taxon>
        <taxon>Sphingobacteriia</taxon>
        <taxon>Sphingobacteriales</taxon>
        <taxon>Sphingobacteriaceae</taxon>
        <taxon>Mucilaginibacter</taxon>
    </lineage>
</organism>
<evidence type="ECO:0000313" key="1">
    <source>
        <dbReference type="EMBL" id="OKS88604.1"/>
    </source>
</evidence>
<gene>
    <name evidence="1" type="ORF">RG47T_4075</name>
</gene>
<proteinExistence type="predicted"/>